<keyword evidence="3" id="KW-1185">Reference proteome</keyword>
<reference evidence="3" key="1">
    <citation type="journal article" date="2019" name="Int. J. Syst. Evol. Microbiol.">
        <title>The Global Catalogue of Microorganisms (GCM) 10K type strain sequencing project: providing services to taxonomists for standard genome sequencing and annotation.</title>
        <authorList>
            <consortium name="The Broad Institute Genomics Platform"/>
            <consortium name="The Broad Institute Genome Sequencing Center for Infectious Disease"/>
            <person name="Wu L."/>
            <person name="Ma J."/>
        </authorList>
    </citation>
    <scope>NUCLEOTIDE SEQUENCE [LARGE SCALE GENOMIC DNA]</scope>
    <source>
        <strain evidence="3">JCM 12165</strain>
    </source>
</reference>
<feature type="non-terminal residue" evidence="2">
    <location>
        <position position="169"/>
    </location>
</feature>
<organism evidence="2 3">
    <name type="scientific">Pseudonocardia aurantiaca</name>
    <dbReference type="NCBI Taxonomy" id="75290"/>
    <lineage>
        <taxon>Bacteria</taxon>
        <taxon>Bacillati</taxon>
        <taxon>Actinomycetota</taxon>
        <taxon>Actinomycetes</taxon>
        <taxon>Pseudonocardiales</taxon>
        <taxon>Pseudonocardiaceae</taxon>
        <taxon>Pseudonocardia</taxon>
    </lineage>
</organism>
<evidence type="ECO:0000313" key="2">
    <source>
        <dbReference type="EMBL" id="MFD1534199.1"/>
    </source>
</evidence>
<dbReference type="Pfam" id="PF02371">
    <property type="entry name" value="Transposase_20"/>
    <property type="match status" value="1"/>
</dbReference>
<dbReference type="EMBL" id="JBHUCP010000031">
    <property type="protein sequence ID" value="MFD1534199.1"/>
    <property type="molecule type" value="Genomic_DNA"/>
</dbReference>
<dbReference type="RefSeq" id="WP_379660018.1">
    <property type="nucleotide sequence ID" value="NZ_JBHUCP010000031.1"/>
</dbReference>
<evidence type="ECO:0000313" key="3">
    <source>
        <dbReference type="Proteomes" id="UP001597145"/>
    </source>
</evidence>
<sequence>KVGRLVAAHFPDPARLARLGAERFRDYAARRDVRVSRPMAERLVAAARDALATPGGAVAREVLAADLALLDDLDDQIGVAASRIGALLPATDYQVLTTTPGWSVIRAASYAAALGPRSRWPSAAKIYRAAGLTPIQYESAGRRRDGGISREGSVHLRRALIELGIGLWQ</sequence>
<comment type="caution">
    <text evidence="2">The sequence shown here is derived from an EMBL/GenBank/DDBJ whole genome shotgun (WGS) entry which is preliminary data.</text>
</comment>
<dbReference type="PANTHER" id="PTHR33055">
    <property type="entry name" value="TRANSPOSASE FOR INSERTION SEQUENCE ELEMENT IS1111A"/>
    <property type="match status" value="1"/>
</dbReference>
<feature type="non-terminal residue" evidence="2">
    <location>
        <position position="1"/>
    </location>
</feature>
<evidence type="ECO:0000259" key="1">
    <source>
        <dbReference type="Pfam" id="PF02371"/>
    </source>
</evidence>
<dbReference type="InterPro" id="IPR003346">
    <property type="entry name" value="Transposase_20"/>
</dbReference>
<name>A0ABW4FUI3_9PSEU</name>
<proteinExistence type="predicted"/>
<dbReference type="PANTHER" id="PTHR33055:SF15">
    <property type="entry name" value="TRANSPOSASE-RELATED"/>
    <property type="match status" value="1"/>
</dbReference>
<protein>
    <submittedName>
        <fullName evidence="2">Transposase</fullName>
    </submittedName>
</protein>
<gene>
    <name evidence="2" type="ORF">ACFSCY_32765</name>
</gene>
<feature type="domain" description="Transposase IS116/IS110/IS902 C-terminal" evidence="1">
    <location>
        <begin position="94"/>
        <end position="162"/>
    </location>
</feature>
<dbReference type="Proteomes" id="UP001597145">
    <property type="component" value="Unassembled WGS sequence"/>
</dbReference>
<dbReference type="InterPro" id="IPR047650">
    <property type="entry name" value="Transpos_IS110"/>
</dbReference>
<accession>A0ABW4FUI3</accession>